<gene>
    <name evidence="2" type="ORF">H072_6715</name>
</gene>
<proteinExistence type="predicted"/>
<dbReference type="HOGENOM" id="CLU_994039_0_0_1"/>
<reference evidence="2 3" key="1">
    <citation type="journal article" date="2013" name="PLoS Genet.">
        <title>Genomic mechanisms accounting for the adaptation to parasitism in nematode-trapping fungi.</title>
        <authorList>
            <person name="Meerupati T."/>
            <person name="Andersson K.M."/>
            <person name="Friman E."/>
            <person name="Kumar D."/>
            <person name="Tunlid A."/>
            <person name="Ahren D."/>
        </authorList>
    </citation>
    <scope>NUCLEOTIDE SEQUENCE [LARGE SCALE GENOMIC DNA]</scope>
    <source>
        <strain evidence="2 3">CBS 200.50</strain>
    </source>
</reference>
<evidence type="ECO:0000313" key="3">
    <source>
        <dbReference type="Proteomes" id="UP000015100"/>
    </source>
</evidence>
<keyword evidence="3" id="KW-1185">Reference proteome</keyword>
<comment type="caution">
    <text evidence="2">The sequence shown here is derived from an EMBL/GenBank/DDBJ whole genome shotgun (WGS) entry which is preliminary data.</text>
</comment>
<protein>
    <submittedName>
        <fullName evidence="2">Uncharacterized protein</fullName>
    </submittedName>
</protein>
<evidence type="ECO:0000256" key="1">
    <source>
        <dbReference type="SAM" id="MobiDB-lite"/>
    </source>
</evidence>
<evidence type="ECO:0000313" key="2">
    <source>
        <dbReference type="EMBL" id="EPS39497.1"/>
    </source>
</evidence>
<accession>S8BW16</accession>
<dbReference type="OrthoDB" id="5343871at2759"/>
<dbReference type="Proteomes" id="UP000015100">
    <property type="component" value="Unassembled WGS sequence"/>
</dbReference>
<feature type="compositionally biased region" description="Polar residues" evidence="1">
    <location>
        <begin position="170"/>
        <end position="179"/>
    </location>
</feature>
<reference evidence="3" key="2">
    <citation type="submission" date="2013-04" db="EMBL/GenBank/DDBJ databases">
        <title>Genomic mechanisms accounting for the adaptation to parasitism in nematode-trapping fungi.</title>
        <authorList>
            <person name="Ahren D.G."/>
        </authorList>
    </citation>
    <scope>NUCLEOTIDE SEQUENCE [LARGE SCALE GENOMIC DNA]</scope>
    <source>
        <strain evidence="3">CBS 200.50</strain>
    </source>
</reference>
<organism evidence="2 3">
    <name type="scientific">Dactylellina haptotyla (strain CBS 200.50)</name>
    <name type="common">Nematode-trapping fungus</name>
    <name type="synonym">Monacrosporium haptotylum</name>
    <dbReference type="NCBI Taxonomy" id="1284197"/>
    <lineage>
        <taxon>Eukaryota</taxon>
        <taxon>Fungi</taxon>
        <taxon>Dikarya</taxon>
        <taxon>Ascomycota</taxon>
        <taxon>Pezizomycotina</taxon>
        <taxon>Orbiliomycetes</taxon>
        <taxon>Orbiliales</taxon>
        <taxon>Orbiliaceae</taxon>
        <taxon>Dactylellina</taxon>
    </lineage>
</organism>
<dbReference type="OMA" id="LIFLCIW"/>
<dbReference type="EMBL" id="AQGS01000467">
    <property type="protein sequence ID" value="EPS39497.1"/>
    <property type="molecule type" value="Genomic_DNA"/>
</dbReference>
<sequence>MRYLIFLCIWFSALTYGITTKLRVLKVNNLANLLFDLYELRDDIQVQTVRPDLTDAYVQELIRDTDSAIIAAGGDFHAAPPFGLVAKAREYFDFVKSVTADFPPVVSPDAVVSSNQAFYVDDEEDEYASDTDLLLEDEDAYAAGAYLNPFTETIISDENIFMDTDLSQISSTKDSSPLSIVSDPDINWSPTRRNGAGGRGNYQGSPIIRYNGVDDFEEEKTQEPVRGTRRNLRAEFDEEEINQNSGDPLDSPLWYPGVLGPEPEQEGDDSFDMAAYEAGV</sequence>
<name>S8BW16_DACHA</name>
<feature type="region of interest" description="Disordered" evidence="1">
    <location>
        <begin position="170"/>
        <end position="280"/>
    </location>
</feature>
<dbReference type="AlphaFoldDB" id="S8BW16"/>